<accession>A0AA38HUK9</accession>
<comment type="caution">
    <text evidence="1">The sequence shown here is derived from an EMBL/GenBank/DDBJ whole genome shotgun (WGS) entry which is preliminary data.</text>
</comment>
<organism evidence="1 2">
    <name type="scientific">Zophobas morio</name>
    <dbReference type="NCBI Taxonomy" id="2755281"/>
    <lineage>
        <taxon>Eukaryota</taxon>
        <taxon>Metazoa</taxon>
        <taxon>Ecdysozoa</taxon>
        <taxon>Arthropoda</taxon>
        <taxon>Hexapoda</taxon>
        <taxon>Insecta</taxon>
        <taxon>Pterygota</taxon>
        <taxon>Neoptera</taxon>
        <taxon>Endopterygota</taxon>
        <taxon>Coleoptera</taxon>
        <taxon>Polyphaga</taxon>
        <taxon>Cucujiformia</taxon>
        <taxon>Tenebrionidae</taxon>
        <taxon>Zophobas</taxon>
    </lineage>
</organism>
<evidence type="ECO:0000313" key="2">
    <source>
        <dbReference type="Proteomes" id="UP001168821"/>
    </source>
</evidence>
<dbReference type="Proteomes" id="UP001168821">
    <property type="component" value="Unassembled WGS sequence"/>
</dbReference>
<protein>
    <submittedName>
        <fullName evidence="1">Uncharacterized protein</fullName>
    </submittedName>
</protein>
<proteinExistence type="predicted"/>
<reference evidence="1" key="1">
    <citation type="journal article" date="2023" name="G3 (Bethesda)">
        <title>Whole genome assemblies of Zophobas morio and Tenebrio molitor.</title>
        <authorList>
            <person name="Kaur S."/>
            <person name="Stinson S.A."/>
            <person name="diCenzo G.C."/>
        </authorList>
    </citation>
    <scope>NUCLEOTIDE SEQUENCE</scope>
    <source>
        <strain evidence="1">QUZm001</strain>
    </source>
</reference>
<keyword evidence="2" id="KW-1185">Reference proteome</keyword>
<gene>
    <name evidence="1" type="ORF">Zmor_026014</name>
</gene>
<name>A0AA38HUK9_9CUCU</name>
<sequence length="103" mass="11413">MPAIFVWKQTAAAVNTCRKVRCEHGNLGDKMDRFHLSLASAAPTNCLPRLEVEACKSANFESRTNVENYPTAASKHKTRTVLAANLTTRGKFKATRTCKLCEN</sequence>
<dbReference type="EMBL" id="JALNTZ010000008">
    <property type="protein sequence ID" value="KAJ3643292.1"/>
    <property type="molecule type" value="Genomic_DNA"/>
</dbReference>
<evidence type="ECO:0000313" key="1">
    <source>
        <dbReference type="EMBL" id="KAJ3643292.1"/>
    </source>
</evidence>
<dbReference type="AlphaFoldDB" id="A0AA38HUK9"/>